<dbReference type="OrthoDB" id="144293at2"/>
<dbReference type="PRINTS" id="PR00344">
    <property type="entry name" value="BCTRLSENSOR"/>
</dbReference>
<evidence type="ECO:0000256" key="12">
    <source>
        <dbReference type="ARBA" id="ARBA00023012"/>
    </source>
</evidence>
<evidence type="ECO:0000259" key="18">
    <source>
        <dbReference type="PROSITE" id="PS50109"/>
    </source>
</evidence>
<dbReference type="GO" id="GO:0046872">
    <property type="term" value="F:metal ion binding"/>
    <property type="evidence" value="ECO:0007669"/>
    <property type="project" value="UniProtKB-KW"/>
</dbReference>
<dbReference type="PIRSF" id="PIRSF037434">
    <property type="entry name" value="STHK_ChrS"/>
    <property type="match status" value="1"/>
</dbReference>
<evidence type="ECO:0000256" key="1">
    <source>
        <dbReference type="ARBA" id="ARBA00000085"/>
    </source>
</evidence>
<dbReference type="eggNOG" id="COG4585">
    <property type="taxonomic scope" value="Bacteria"/>
</dbReference>
<evidence type="ECO:0000256" key="17">
    <source>
        <dbReference type="SAM" id="Phobius"/>
    </source>
</evidence>
<evidence type="ECO:0000256" key="13">
    <source>
        <dbReference type="ARBA" id="ARBA00023014"/>
    </source>
</evidence>
<organism evidence="19 20">
    <name type="scientific">Corynebacterium durum F0235</name>
    <dbReference type="NCBI Taxonomy" id="1035195"/>
    <lineage>
        <taxon>Bacteria</taxon>
        <taxon>Bacillati</taxon>
        <taxon>Actinomycetota</taxon>
        <taxon>Actinomycetes</taxon>
        <taxon>Mycobacteriales</taxon>
        <taxon>Corynebacteriaceae</taxon>
        <taxon>Corynebacterium</taxon>
    </lineage>
</organism>
<evidence type="ECO:0000256" key="4">
    <source>
        <dbReference type="ARBA" id="ARBA00012438"/>
    </source>
</evidence>
<dbReference type="Gene3D" id="1.20.5.1930">
    <property type="match status" value="1"/>
</dbReference>
<dbReference type="InterPro" id="IPR017205">
    <property type="entry name" value="Sig_transdc_His_kinase_ChrS"/>
</dbReference>
<dbReference type="RefSeq" id="WP_006062188.1">
    <property type="nucleotide sequence ID" value="NZ_KB290824.1"/>
</dbReference>
<accession>L1MAE8</accession>
<dbReference type="InterPro" id="IPR004358">
    <property type="entry name" value="Sig_transdc_His_kin-like_C"/>
</dbReference>
<reference evidence="19 20" key="1">
    <citation type="submission" date="2012-05" db="EMBL/GenBank/DDBJ databases">
        <authorList>
            <person name="Weinstock G."/>
            <person name="Sodergren E."/>
            <person name="Lobos E.A."/>
            <person name="Fulton L."/>
            <person name="Fulton R."/>
            <person name="Courtney L."/>
            <person name="Fronick C."/>
            <person name="O'Laughlin M."/>
            <person name="Godfrey J."/>
            <person name="Wilson R.M."/>
            <person name="Miner T."/>
            <person name="Farmer C."/>
            <person name="Delehaunty K."/>
            <person name="Cordes M."/>
            <person name="Minx P."/>
            <person name="Tomlinson C."/>
            <person name="Chen J."/>
            <person name="Wollam A."/>
            <person name="Pepin K.H."/>
            <person name="Bhonagiri V."/>
            <person name="Zhang X."/>
            <person name="Suruliraj S."/>
            <person name="Warren W."/>
            <person name="Mitreva M."/>
            <person name="Mardis E.R."/>
            <person name="Wilson R.K."/>
        </authorList>
    </citation>
    <scope>NUCLEOTIDE SEQUENCE [LARGE SCALE GENOMIC DNA]</scope>
    <source>
        <strain evidence="19 20">F0235</strain>
    </source>
</reference>
<feature type="transmembrane region" description="Helical" evidence="17">
    <location>
        <begin position="15"/>
        <end position="33"/>
    </location>
</feature>
<dbReference type="EMBL" id="AMEM01000040">
    <property type="protein sequence ID" value="EKX88020.1"/>
    <property type="molecule type" value="Genomic_DNA"/>
</dbReference>
<dbReference type="PANTHER" id="PTHR24421">
    <property type="entry name" value="NITRATE/NITRITE SENSOR PROTEIN NARX-RELATED"/>
    <property type="match status" value="1"/>
</dbReference>
<keyword evidence="17" id="KW-0472">Membrane</keyword>
<keyword evidence="7" id="KW-0963">Cytoplasm</keyword>
<feature type="compositionally biased region" description="Polar residues" evidence="16">
    <location>
        <begin position="376"/>
        <end position="385"/>
    </location>
</feature>
<dbReference type="InterPro" id="IPR011712">
    <property type="entry name" value="Sig_transdc_His_kin_sub3_dim/P"/>
</dbReference>
<feature type="transmembrane region" description="Helical" evidence="17">
    <location>
        <begin position="108"/>
        <end position="126"/>
    </location>
</feature>
<dbReference type="PATRIC" id="fig|1035195.3.peg.2128"/>
<dbReference type="PANTHER" id="PTHR24421:SF62">
    <property type="entry name" value="SENSORY TRANSDUCTION HISTIDINE KINASE"/>
    <property type="match status" value="1"/>
</dbReference>
<evidence type="ECO:0000256" key="3">
    <source>
        <dbReference type="ARBA" id="ARBA00004496"/>
    </source>
</evidence>
<feature type="transmembrane region" description="Helical" evidence="17">
    <location>
        <begin position="40"/>
        <end position="59"/>
    </location>
</feature>
<keyword evidence="17" id="KW-1133">Transmembrane helix</keyword>
<keyword evidence="8" id="KW-0808">Transferase</keyword>
<dbReference type="GO" id="GO:0051539">
    <property type="term" value="F:4 iron, 4 sulfur cluster binding"/>
    <property type="evidence" value="ECO:0007669"/>
    <property type="project" value="UniProtKB-KW"/>
</dbReference>
<feature type="region of interest" description="Disordered" evidence="16">
    <location>
        <begin position="371"/>
        <end position="393"/>
    </location>
</feature>
<keyword evidence="12" id="KW-0902">Two-component regulatory system</keyword>
<evidence type="ECO:0000256" key="15">
    <source>
        <dbReference type="ARBA" id="ARBA00030800"/>
    </source>
</evidence>
<dbReference type="InterPro" id="IPR003594">
    <property type="entry name" value="HATPase_dom"/>
</dbReference>
<comment type="caution">
    <text evidence="19">The sequence shown here is derived from an EMBL/GenBank/DDBJ whole genome shotgun (WGS) entry which is preliminary data.</text>
</comment>
<dbReference type="Gene3D" id="3.30.565.10">
    <property type="entry name" value="Histidine kinase-like ATPase, C-terminal domain"/>
    <property type="match status" value="1"/>
</dbReference>
<keyword evidence="13" id="KW-0411">Iron-sulfur</keyword>
<keyword evidence="17" id="KW-0812">Transmembrane</keyword>
<evidence type="ECO:0000256" key="9">
    <source>
        <dbReference type="ARBA" id="ARBA00022723"/>
    </source>
</evidence>
<evidence type="ECO:0000313" key="20">
    <source>
        <dbReference type="Proteomes" id="UP000010445"/>
    </source>
</evidence>
<proteinExistence type="predicted"/>
<sequence length="393" mass="41809">MTKKTVGPGENGMRQGIHILTGLLLVVIVASALRNSLMQMGLVALVAATFGGVYALGARRRDAMSLGMSQLWLLALTLLWVVLLPIHSIAVYLVFPLYFLYLQVMPDFRGVIAVVGATAISIFSRLPVGITAGAILGPVVAAVVSVGIDYAFRALWTVSQERQELIEELLETRSQLAATERAAGIAAERQRIAHEIHDTLAQGLSSIQMLLYVAEQDLLKTGISEEEAEVPLKKIRLAKSTAADNLGEARAMIAALQPAALSKTSLEGALQRAASGIHGTEIVIVVDGDERQLPMRTEASLLRIAQGALGNVAKHAQAERCHVTLSYGEKEVRLDIVDDGVGFNPELIAERPVGLGHIGLDAMRQRAAEQGGEVNVESSPGNGTAVSVALPVE</sequence>
<evidence type="ECO:0000256" key="14">
    <source>
        <dbReference type="ARBA" id="ARBA00024827"/>
    </source>
</evidence>
<dbReference type="Pfam" id="PF02518">
    <property type="entry name" value="HATPase_c"/>
    <property type="match status" value="1"/>
</dbReference>
<dbReference type="Proteomes" id="UP000010445">
    <property type="component" value="Unassembled WGS sequence"/>
</dbReference>
<dbReference type="GO" id="GO:0005737">
    <property type="term" value="C:cytoplasm"/>
    <property type="evidence" value="ECO:0007669"/>
    <property type="project" value="UniProtKB-SubCell"/>
</dbReference>
<evidence type="ECO:0000256" key="10">
    <source>
        <dbReference type="ARBA" id="ARBA00022777"/>
    </source>
</evidence>
<comment type="subcellular location">
    <subcellularLocation>
        <location evidence="3">Cytoplasm</location>
    </subcellularLocation>
</comment>
<evidence type="ECO:0000256" key="7">
    <source>
        <dbReference type="ARBA" id="ARBA00022490"/>
    </source>
</evidence>
<dbReference type="HOGENOM" id="CLU_000445_20_15_11"/>
<dbReference type="GO" id="GO:0016020">
    <property type="term" value="C:membrane"/>
    <property type="evidence" value="ECO:0007669"/>
    <property type="project" value="InterPro"/>
</dbReference>
<dbReference type="SUPFAM" id="SSF55874">
    <property type="entry name" value="ATPase domain of HSP90 chaperone/DNA topoisomerase II/histidine kinase"/>
    <property type="match status" value="1"/>
</dbReference>
<comment type="function">
    <text evidence="14">Member of the two-component regulatory system NreB/NreC involved in the control of dissimilatory nitrate/nitrite reduction in response to oxygen. NreB functions as a direct oxygen sensor histidine kinase which is autophosphorylated, in the absence of oxygen, probably at the conserved histidine residue, and transfers its phosphate group probably to a conserved aspartate residue of NreC. NreB/NreC activates the expression of the nitrate (narGHJI) and nitrite (nir) reductase operons, as well as the putative nitrate transporter gene narT.</text>
</comment>
<keyword evidence="10 19" id="KW-0418">Kinase</keyword>
<keyword evidence="11" id="KW-0408">Iron</keyword>
<dbReference type="SMART" id="SM00387">
    <property type="entry name" value="HATPase_c"/>
    <property type="match status" value="1"/>
</dbReference>
<evidence type="ECO:0000256" key="5">
    <source>
        <dbReference type="ARBA" id="ARBA00017322"/>
    </source>
</evidence>
<dbReference type="CDD" id="cd16917">
    <property type="entry name" value="HATPase_UhpB-NarQ-NarX-like"/>
    <property type="match status" value="1"/>
</dbReference>
<feature type="domain" description="Histidine kinase" evidence="18">
    <location>
        <begin position="191"/>
        <end position="393"/>
    </location>
</feature>
<name>L1MAE8_9CORY</name>
<gene>
    <name evidence="19" type="ORF">HMPREF9997_02383</name>
</gene>
<dbReference type="GO" id="GO:0000155">
    <property type="term" value="F:phosphorelay sensor kinase activity"/>
    <property type="evidence" value="ECO:0007669"/>
    <property type="project" value="InterPro"/>
</dbReference>
<evidence type="ECO:0000256" key="11">
    <source>
        <dbReference type="ARBA" id="ARBA00023004"/>
    </source>
</evidence>
<evidence type="ECO:0000256" key="2">
    <source>
        <dbReference type="ARBA" id="ARBA00001966"/>
    </source>
</evidence>
<feature type="transmembrane region" description="Helical" evidence="17">
    <location>
        <begin position="132"/>
        <end position="152"/>
    </location>
</feature>
<dbReference type="GeneID" id="84898132"/>
<dbReference type="InterPro" id="IPR036890">
    <property type="entry name" value="HATPase_C_sf"/>
</dbReference>
<dbReference type="PROSITE" id="PS50109">
    <property type="entry name" value="HIS_KIN"/>
    <property type="match status" value="1"/>
</dbReference>
<dbReference type="EC" id="2.7.13.3" evidence="4"/>
<evidence type="ECO:0000256" key="6">
    <source>
        <dbReference type="ARBA" id="ARBA00022485"/>
    </source>
</evidence>
<evidence type="ECO:0000313" key="19">
    <source>
        <dbReference type="EMBL" id="EKX88020.1"/>
    </source>
</evidence>
<keyword evidence="20" id="KW-1185">Reference proteome</keyword>
<keyword evidence="6" id="KW-0004">4Fe-4S</keyword>
<evidence type="ECO:0000256" key="16">
    <source>
        <dbReference type="SAM" id="MobiDB-lite"/>
    </source>
</evidence>
<protein>
    <recommendedName>
        <fullName evidence="5">Oxygen sensor histidine kinase NreB</fullName>
        <ecNumber evidence="4">2.7.13.3</ecNumber>
    </recommendedName>
    <alternativeName>
        <fullName evidence="15">Nitrogen regulation protein B</fullName>
    </alternativeName>
</protein>
<evidence type="ECO:0000256" key="8">
    <source>
        <dbReference type="ARBA" id="ARBA00022679"/>
    </source>
</evidence>
<dbReference type="Pfam" id="PF07730">
    <property type="entry name" value="HisKA_3"/>
    <property type="match status" value="1"/>
</dbReference>
<dbReference type="InterPro" id="IPR050482">
    <property type="entry name" value="Sensor_HK_TwoCompSys"/>
</dbReference>
<dbReference type="STRING" id="1035195.HMPREF9997_02383"/>
<comment type="cofactor">
    <cofactor evidence="2">
        <name>[4Fe-4S] cluster</name>
        <dbReference type="ChEBI" id="CHEBI:49883"/>
    </cofactor>
</comment>
<comment type="catalytic activity">
    <reaction evidence="1">
        <text>ATP + protein L-histidine = ADP + protein N-phospho-L-histidine.</text>
        <dbReference type="EC" id="2.7.13.3"/>
    </reaction>
</comment>
<feature type="transmembrane region" description="Helical" evidence="17">
    <location>
        <begin position="71"/>
        <end position="101"/>
    </location>
</feature>
<keyword evidence="9" id="KW-0479">Metal-binding</keyword>
<dbReference type="AlphaFoldDB" id="L1MAE8"/>
<dbReference type="InterPro" id="IPR005467">
    <property type="entry name" value="His_kinase_dom"/>
</dbReference>
<dbReference type="GO" id="GO:0046983">
    <property type="term" value="F:protein dimerization activity"/>
    <property type="evidence" value="ECO:0007669"/>
    <property type="project" value="InterPro"/>
</dbReference>